<dbReference type="PANTHER" id="PTHR45648:SF22">
    <property type="entry name" value="GDSL LIPASE_ACYLHYDROLASE FAMILY PROTEIN (AFU_ORTHOLOGUE AFUA_4G14700)"/>
    <property type="match status" value="1"/>
</dbReference>
<dbReference type="Pfam" id="PF00657">
    <property type="entry name" value="Lipase_GDSL"/>
    <property type="match status" value="1"/>
</dbReference>
<dbReference type="InterPro" id="IPR008265">
    <property type="entry name" value="Lipase_GDSL_AS"/>
</dbReference>
<dbReference type="CDD" id="cd01847">
    <property type="entry name" value="Triacylglycerol_lipase_like"/>
    <property type="match status" value="1"/>
</dbReference>
<dbReference type="InterPro" id="IPR036514">
    <property type="entry name" value="SGNH_hydro_sf"/>
</dbReference>
<dbReference type="InterPro" id="IPR036709">
    <property type="entry name" value="Autotransporte_beta_dom_sf"/>
</dbReference>
<dbReference type="SUPFAM" id="SSF52266">
    <property type="entry name" value="SGNH hydrolase"/>
    <property type="match status" value="1"/>
</dbReference>
<evidence type="ECO:0000256" key="3">
    <source>
        <dbReference type="ARBA" id="ARBA00022801"/>
    </source>
</evidence>
<dbReference type="Pfam" id="PF03797">
    <property type="entry name" value="Autotransporter"/>
    <property type="match status" value="1"/>
</dbReference>
<feature type="domain" description="Autotransporter" evidence="5">
    <location>
        <begin position="350"/>
        <end position="621"/>
    </location>
</feature>
<dbReference type="PANTHER" id="PTHR45648">
    <property type="entry name" value="GDSL LIPASE/ACYLHYDROLASE FAMILY PROTEIN (AFU_ORTHOLOGUE AFUA_4G14700)"/>
    <property type="match status" value="1"/>
</dbReference>
<evidence type="ECO:0000256" key="4">
    <source>
        <dbReference type="SAM" id="SignalP"/>
    </source>
</evidence>
<evidence type="ECO:0000313" key="7">
    <source>
        <dbReference type="Proteomes" id="UP001063782"/>
    </source>
</evidence>
<dbReference type="Gene3D" id="2.40.128.130">
    <property type="entry name" value="Autotransporter beta-domain"/>
    <property type="match status" value="1"/>
</dbReference>
<dbReference type="Gene3D" id="3.40.50.1110">
    <property type="entry name" value="SGNH hydrolase"/>
    <property type="match status" value="1"/>
</dbReference>
<proteinExistence type="inferred from homology"/>
<evidence type="ECO:0000313" key="6">
    <source>
        <dbReference type="EMBL" id="UXZ04000.1"/>
    </source>
</evidence>
<dbReference type="EMBL" id="CP089977">
    <property type="protein sequence ID" value="UXZ04000.1"/>
    <property type="molecule type" value="Genomic_DNA"/>
</dbReference>
<feature type="chain" id="PRO_5047469687" evidence="4">
    <location>
        <begin position="21"/>
        <end position="621"/>
    </location>
</feature>
<dbReference type="PROSITE" id="PS01098">
    <property type="entry name" value="LIPASE_GDSL_SER"/>
    <property type="match status" value="1"/>
</dbReference>
<dbReference type="SUPFAM" id="SSF103515">
    <property type="entry name" value="Autotransporter"/>
    <property type="match status" value="1"/>
</dbReference>
<keyword evidence="7" id="KW-1185">Reference proteome</keyword>
<protein>
    <submittedName>
        <fullName evidence="6">Autotransporter domain-containing protein</fullName>
    </submittedName>
</protein>
<dbReference type="Proteomes" id="UP001063782">
    <property type="component" value="Chromosome"/>
</dbReference>
<evidence type="ECO:0000256" key="1">
    <source>
        <dbReference type="ARBA" id="ARBA00008668"/>
    </source>
</evidence>
<dbReference type="InterPro" id="IPR005546">
    <property type="entry name" value="Autotransporte_beta"/>
</dbReference>
<feature type="signal peptide" evidence="4">
    <location>
        <begin position="1"/>
        <end position="20"/>
    </location>
</feature>
<gene>
    <name evidence="6" type="ORF">LU297_05030</name>
</gene>
<accession>A0ABY6F1N6</accession>
<evidence type="ECO:0000259" key="5">
    <source>
        <dbReference type="PROSITE" id="PS51208"/>
    </source>
</evidence>
<keyword evidence="3" id="KW-0378">Hydrolase</keyword>
<dbReference type="SMART" id="SM00869">
    <property type="entry name" value="Autotransporter"/>
    <property type="match status" value="1"/>
</dbReference>
<dbReference type="PROSITE" id="PS51208">
    <property type="entry name" value="AUTOTRANSPORTER"/>
    <property type="match status" value="1"/>
</dbReference>
<dbReference type="RefSeq" id="WP_263075475.1">
    <property type="nucleotide sequence ID" value="NZ_CP089977.1"/>
</dbReference>
<organism evidence="6 7">
    <name type="scientific">Moraxella nasicaprae</name>
    <dbReference type="NCBI Taxonomy" id="2904122"/>
    <lineage>
        <taxon>Bacteria</taxon>
        <taxon>Pseudomonadati</taxon>
        <taxon>Pseudomonadota</taxon>
        <taxon>Gammaproteobacteria</taxon>
        <taxon>Moraxellales</taxon>
        <taxon>Moraxellaceae</taxon>
        <taxon>Moraxella</taxon>
    </lineage>
</organism>
<dbReference type="InterPro" id="IPR051058">
    <property type="entry name" value="GDSL_Est/Lipase"/>
</dbReference>
<evidence type="ECO:0000256" key="2">
    <source>
        <dbReference type="ARBA" id="ARBA00022729"/>
    </source>
</evidence>
<dbReference type="InterPro" id="IPR017186">
    <property type="entry name" value="Lipase_autotranspt_EstA"/>
</dbReference>
<name>A0ABY6F1N6_9GAMM</name>
<dbReference type="InterPro" id="IPR001087">
    <property type="entry name" value="GDSL"/>
</dbReference>
<reference evidence="6" key="1">
    <citation type="submission" date="2021-12" db="EMBL/GenBank/DDBJ databases">
        <title>taxonomy of Moraxella sp. ZY201224.</title>
        <authorList>
            <person name="Li F."/>
        </authorList>
    </citation>
    <scope>NUCLEOTIDE SEQUENCE</scope>
    <source>
        <strain evidence="6">ZY201224</strain>
    </source>
</reference>
<sequence length="621" mass="66360">MKFSYVSLMIGALLGTQALAQDFSQMVIFGDSLSDTGRLKDIVTQVNPTFGNALQESFTTNPDPVWARVLASNLSTKADANTTANPAGTNYAVGGARSGSEVNWNGVISVPSTSKQIGTYLSQHQNKADPNALYAVWIGSNDLIAAAQAGSTNEALVAISSSAQATYQDILTLHQAGAKYVLVPNVPDISLTPRVLFAEKVLGLTGTAQKSRTAAKLYNDKLYQQLNQSDINVISANTFGLLQEVAGNPTDFGFKNTSSVACQMPNRTTGADDPLSTSLACTPANLVAADANETHLFADDIHPTGRTHRILAQYYQSIIDAPAAMAKLTNVVTDDGQRFGQKLYQQMNTLTDGQANWWIDGDVVKLDNGLISSQGTPTMVAVGASFATDNGHIGAYAKHGQHQYTLSPTTKADIDQTGVGVYAKQTFGKAIINAQAGVSRLDAKTDRSIAWEGQARHHQAWGRGSHTHAGLRVAYQLGSDKLNYRPYVGVLAQQVVIKDLVEDQSHLSTAMRFDTQEYNSLQGELGVAADYQLNDKIAINTGVGYTHEFHDDDRQIGASLTSLPYKGFVLPTTKDKNDGIYAHLGANARLTASTSLNLGVLANRADDKHGVGGFIGLQGVF</sequence>
<dbReference type="PIRSF" id="PIRSF037375">
    <property type="entry name" value="Autotrns_EstA"/>
    <property type="match status" value="1"/>
</dbReference>
<keyword evidence="2 4" id="KW-0732">Signal</keyword>
<comment type="similarity">
    <text evidence="1">Belongs to the 'GDSL' lipolytic enzyme family.</text>
</comment>